<evidence type="ECO:0000256" key="6">
    <source>
        <dbReference type="ARBA" id="ARBA00022989"/>
    </source>
</evidence>
<evidence type="ECO:0000259" key="14">
    <source>
        <dbReference type="PROSITE" id="PS50259"/>
    </source>
</evidence>
<dbReference type="InterPro" id="IPR004073">
    <property type="entry name" value="GPCR_3_vmron_rcpt_2"/>
</dbReference>
<dbReference type="GO" id="GO:0005886">
    <property type="term" value="C:plasma membrane"/>
    <property type="evidence" value="ECO:0007669"/>
    <property type="project" value="UniProtKB-SubCell"/>
</dbReference>
<dbReference type="FunFam" id="2.10.50.30:FF:000002">
    <property type="entry name" value="Vomeronasal 2 receptor, h1"/>
    <property type="match status" value="1"/>
</dbReference>
<feature type="signal peptide" evidence="13">
    <location>
        <begin position="1"/>
        <end position="21"/>
    </location>
</feature>
<dbReference type="InterPro" id="IPR000337">
    <property type="entry name" value="GPCR_3"/>
</dbReference>
<feature type="transmembrane region" description="Helical" evidence="12">
    <location>
        <begin position="655"/>
        <end position="676"/>
    </location>
</feature>
<feature type="chain" id="PRO_5017411319" description="G-protein coupled receptors family 3 profile domain-containing protein" evidence="13">
    <location>
        <begin position="22"/>
        <end position="754"/>
    </location>
</feature>
<dbReference type="PANTHER" id="PTHR24061">
    <property type="entry name" value="CALCIUM-SENSING RECEPTOR-RELATED"/>
    <property type="match status" value="1"/>
</dbReference>
<dbReference type="AlphaFoldDB" id="A0A3B5QXK1"/>
<keyword evidence="11" id="KW-0807">Transducer</keyword>
<comment type="similarity">
    <text evidence="2">Belongs to the G-protein coupled receptor 3 family.</text>
</comment>
<dbReference type="PRINTS" id="PR00248">
    <property type="entry name" value="GPCRMGR"/>
</dbReference>
<keyword evidence="10" id="KW-0325">Glycoprotein</keyword>
<feature type="transmembrane region" description="Helical" evidence="12">
    <location>
        <begin position="688"/>
        <end position="708"/>
    </location>
</feature>
<dbReference type="FunFam" id="3.40.50.2300:FF:000016">
    <property type="entry name" value="Taste 1 receptor member 2"/>
    <property type="match status" value="1"/>
</dbReference>
<dbReference type="InterPro" id="IPR017978">
    <property type="entry name" value="GPCR_3_C"/>
</dbReference>
<dbReference type="InterPro" id="IPR017979">
    <property type="entry name" value="GPCR_3_CS"/>
</dbReference>
<evidence type="ECO:0000256" key="10">
    <source>
        <dbReference type="ARBA" id="ARBA00023180"/>
    </source>
</evidence>
<dbReference type="GeneTree" id="ENSGT00940000163991"/>
<dbReference type="STRING" id="8083.ENSXMAP00000035086"/>
<keyword evidence="4 12" id="KW-0812">Transmembrane</keyword>
<dbReference type="Gene3D" id="3.40.50.2300">
    <property type="match status" value="2"/>
</dbReference>
<feature type="transmembrane region" description="Helical" evidence="12">
    <location>
        <begin position="720"/>
        <end position="739"/>
    </location>
</feature>
<reference evidence="16" key="1">
    <citation type="submission" date="2012-01" db="EMBL/GenBank/DDBJ databases">
        <authorList>
            <person name="Walter R."/>
            <person name="Schartl M."/>
            <person name="Warren W."/>
        </authorList>
    </citation>
    <scope>NUCLEOTIDE SEQUENCE [LARGE SCALE GENOMIC DNA]</scope>
    <source>
        <strain evidence="16">JP 163 A</strain>
    </source>
</reference>
<reference evidence="16" key="2">
    <citation type="journal article" date="2013" name="Nat. Genet.">
        <title>The genome of the platyfish, Xiphophorus maculatus, provides insights into evolutionary adaptation and several complex traits.</title>
        <authorList>
            <person name="Schartl M."/>
            <person name="Walter R.B."/>
            <person name="Shen Y."/>
            <person name="Garcia T."/>
            <person name="Catchen J."/>
            <person name="Amores A."/>
            <person name="Braasch I."/>
            <person name="Chalopin D."/>
            <person name="Volff J.N."/>
            <person name="Lesch K.P."/>
            <person name="Bisazza A."/>
            <person name="Minx P."/>
            <person name="Hillier L."/>
            <person name="Wilson R.K."/>
            <person name="Fuerstenberg S."/>
            <person name="Boore J."/>
            <person name="Searle S."/>
            <person name="Postlethwait J.H."/>
            <person name="Warren W.C."/>
        </authorList>
    </citation>
    <scope>NUCLEOTIDE SEQUENCE [LARGE SCALE GENOMIC DNA]</scope>
    <source>
        <strain evidence="16">JP 163 A</strain>
    </source>
</reference>
<dbReference type="Proteomes" id="UP000002852">
    <property type="component" value="Unassembled WGS sequence"/>
</dbReference>
<dbReference type="Pfam" id="PF01094">
    <property type="entry name" value="ANF_receptor"/>
    <property type="match status" value="1"/>
</dbReference>
<dbReference type="InterPro" id="IPR001828">
    <property type="entry name" value="ANF_lig-bd_rcpt"/>
</dbReference>
<feature type="transmembrane region" description="Helical" evidence="12">
    <location>
        <begin position="565"/>
        <end position="588"/>
    </location>
</feature>
<protein>
    <recommendedName>
        <fullName evidence="14">G-protein coupled receptors family 3 profile domain-containing protein</fullName>
    </recommendedName>
</protein>
<reference evidence="15" key="4">
    <citation type="submission" date="2025-09" db="UniProtKB">
        <authorList>
            <consortium name="Ensembl"/>
        </authorList>
    </citation>
    <scope>IDENTIFICATION</scope>
    <source>
        <strain evidence="15">JP 163 A</strain>
    </source>
</reference>
<keyword evidence="3" id="KW-1003">Cell membrane</keyword>
<feature type="transmembrane region" description="Helical" evidence="12">
    <location>
        <begin position="609"/>
        <end position="627"/>
    </location>
</feature>
<evidence type="ECO:0000313" key="15">
    <source>
        <dbReference type="Ensembl" id="ENSXMAP00000035086.1"/>
    </source>
</evidence>
<keyword evidence="8 12" id="KW-0472">Membrane</keyword>
<dbReference type="InterPro" id="IPR028082">
    <property type="entry name" value="Peripla_BP_I"/>
</dbReference>
<evidence type="ECO:0000313" key="16">
    <source>
        <dbReference type="Proteomes" id="UP000002852"/>
    </source>
</evidence>
<dbReference type="InterPro" id="IPR000068">
    <property type="entry name" value="GPCR_3_Ca_sens_rcpt-rel"/>
</dbReference>
<keyword evidence="16" id="KW-1185">Reference proteome</keyword>
<keyword evidence="5 13" id="KW-0732">Signal</keyword>
<dbReference type="InParanoid" id="A0A3B5QXK1"/>
<dbReference type="PRINTS" id="PR01535">
    <property type="entry name" value="VOMERONASL2R"/>
</dbReference>
<evidence type="ECO:0000256" key="7">
    <source>
        <dbReference type="ARBA" id="ARBA00023040"/>
    </source>
</evidence>
<dbReference type="PROSITE" id="PS00981">
    <property type="entry name" value="G_PROTEIN_RECEP_F3_3"/>
    <property type="match status" value="1"/>
</dbReference>
<feature type="transmembrane region" description="Helical" evidence="12">
    <location>
        <begin position="532"/>
        <end position="553"/>
    </location>
</feature>
<dbReference type="PANTHER" id="PTHR24061:SF528">
    <property type="entry name" value="C-FAMILY ODORANT RECEPTOR OLFCD2-RELATED"/>
    <property type="match status" value="1"/>
</dbReference>
<evidence type="ECO:0000256" key="9">
    <source>
        <dbReference type="ARBA" id="ARBA00023170"/>
    </source>
</evidence>
<evidence type="ECO:0000256" key="8">
    <source>
        <dbReference type="ARBA" id="ARBA00023136"/>
    </source>
</evidence>
<evidence type="ECO:0000256" key="3">
    <source>
        <dbReference type="ARBA" id="ARBA00022475"/>
    </source>
</evidence>
<feature type="domain" description="G-protein coupled receptors family 3 profile" evidence="14">
    <location>
        <begin position="494"/>
        <end position="735"/>
    </location>
</feature>
<proteinExistence type="inferred from homology"/>
<evidence type="ECO:0000256" key="13">
    <source>
        <dbReference type="SAM" id="SignalP"/>
    </source>
</evidence>
<keyword evidence="7" id="KW-0297">G-protein coupled receptor</keyword>
<dbReference type="GO" id="GO:0004930">
    <property type="term" value="F:G protein-coupled receptor activity"/>
    <property type="evidence" value="ECO:0007669"/>
    <property type="project" value="UniProtKB-KW"/>
</dbReference>
<dbReference type="PROSITE" id="PS50259">
    <property type="entry name" value="G_PROTEIN_RECEP_F3_4"/>
    <property type="match status" value="1"/>
</dbReference>
<dbReference type="CDD" id="cd15283">
    <property type="entry name" value="7tmC_V2R_pheromone"/>
    <property type="match status" value="1"/>
</dbReference>
<keyword evidence="9" id="KW-0675">Receptor</keyword>
<comment type="subcellular location">
    <subcellularLocation>
        <location evidence="1">Cell membrane</location>
        <topology evidence="1">Multi-pass membrane protein</topology>
    </subcellularLocation>
</comment>
<evidence type="ECO:0000256" key="12">
    <source>
        <dbReference type="SAM" id="Phobius"/>
    </source>
</evidence>
<dbReference type="InterPro" id="IPR038550">
    <property type="entry name" value="GPCR_3_9-Cys_sf"/>
</dbReference>
<dbReference type="OMA" id="WISHSEF"/>
<evidence type="ECO:0000256" key="4">
    <source>
        <dbReference type="ARBA" id="ARBA00022692"/>
    </source>
</evidence>
<feature type="transmembrane region" description="Helical" evidence="12">
    <location>
        <begin position="493"/>
        <end position="517"/>
    </location>
</feature>
<keyword evidence="6 12" id="KW-1133">Transmembrane helix</keyword>
<dbReference type="Ensembl" id="ENSXMAT00000025976.1">
    <property type="protein sequence ID" value="ENSXMAP00000035086.1"/>
    <property type="gene ID" value="ENSXMAG00000021106.1"/>
</dbReference>
<evidence type="ECO:0000256" key="2">
    <source>
        <dbReference type="ARBA" id="ARBA00007242"/>
    </source>
</evidence>
<evidence type="ECO:0000256" key="1">
    <source>
        <dbReference type="ARBA" id="ARBA00004651"/>
    </source>
</evidence>
<dbReference type="Pfam" id="PF00003">
    <property type="entry name" value="7tm_3"/>
    <property type="match status" value="1"/>
</dbReference>
<accession>A0A3B5QXK1</accession>
<evidence type="ECO:0000256" key="5">
    <source>
        <dbReference type="ARBA" id="ARBA00022729"/>
    </source>
</evidence>
<name>A0A3B5QXK1_XIPMA</name>
<dbReference type="InterPro" id="IPR011500">
    <property type="entry name" value="GPCR_3_9-Cys_dom"/>
</dbReference>
<organism evidence="15 16">
    <name type="scientific">Xiphophorus maculatus</name>
    <name type="common">Southern platyfish</name>
    <name type="synonym">Platypoecilus maculatus</name>
    <dbReference type="NCBI Taxonomy" id="8083"/>
    <lineage>
        <taxon>Eukaryota</taxon>
        <taxon>Metazoa</taxon>
        <taxon>Chordata</taxon>
        <taxon>Craniata</taxon>
        <taxon>Vertebrata</taxon>
        <taxon>Euteleostomi</taxon>
        <taxon>Actinopterygii</taxon>
        <taxon>Neopterygii</taxon>
        <taxon>Teleostei</taxon>
        <taxon>Neoteleostei</taxon>
        <taxon>Acanthomorphata</taxon>
        <taxon>Ovalentaria</taxon>
        <taxon>Atherinomorphae</taxon>
        <taxon>Cyprinodontiformes</taxon>
        <taxon>Poeciliidae</taxon>
        <taxon>Poeciliinae</taxon>
        <taxon>Xiphophorus</taxon>
    </lineage>
</organism>
<dbReference type="Pfam" id="PF07562">
    <property type="entry name" value="NCD3G"/>
    <property type="match status" value="1"/>
</dbReference>
<dbReference type="Gene3D" id="2.10.50.30">
    <property type="entry name" value="GPCR, family 3, nine cysteines domain"/>
    <property type="match status" value="1"/>
</dbReference>
<sequence>MEIGLRLAVSLFNLLIAVVAGSFNDDVVRTIQSTDALNGAGVSAESPLVKCSLQGSARLPAFSMDGDFVIGGAFFIHYQMHTLVNNYTTKPELPRCTGRLVRGRNVVNYEINNSTELLPGIRLGYQIYDTCSAVPVAEKTGSLLTETLIHIFSITSLLCFFKSVLLQVSHFATCACLSDKQEYPTFFRTIPSDYYQAAALAKLVKHFGWTWIGAVHSDSDYGNYGIATFLETARREGICVEYIESFDWTHPQSKIRKVADVVRRFFCVTQLAWQPAPPRQWIGSEAWITDPNLMRFSFCTGAIGVAIQKSVVPGLRDFLLNLSPSEVSASSVLTELCAIKLNYLHDCLINFRLSLYIISNMVYKAVYAIAHAIHNVICEETNATTQCNKYIRLEPQQVLTELKKVNFSRNGYHVSFDVNGDPIAFYDCPPGTRKVLQKGKPICCYDCIPCPEGEISNMTDAPDCFLCPREFWPNAEKNNCFPKPVEFLSFDEVLSIILAVFSVSGACLAIITGMLFYHHRTTPIVRANNSELSFLLLFSLTLCFLCSLTFIGAPSEWSCMLRHTAFGITFVLCISCVLGKTIVVLMAFKATLPGSNAMKWFGPLQQRMTVMSVTFIQVIICIIWLVVSPPFPVKNLTTYKEKIILECALGSAVGFWAVLGYIGLLAVFCFVLAVLARKLPDNFNEAKMITFSMLIFCAVWITFIPAYVSSPGKFTVAVEIFAILASSFGLILCIFYTMWRLKSKCALSHVDATA</sequence>
<reference evidence="15" key="3">
    <citation type="submission" date="2025-08" db="UniProtKB">
        <authorList>
            <consortium name="Ensembl"/>
        </authorList>
    </citation>
    <scope>IDENTIFICATION</scope>
    <source>
        <strain evidence="15">JP 163 A</strain>
    </source>
</reference>
<dbReference type="SUPFAM" id="SSF53822">
    <property type="entry name" value="Periplasmic binding protein-like I"/>
    <property type="match status" value="1"/>
</dbReference>
<evidence type="ECO:0000256" key="11">
    <source>
        <dbReference type="ARBA" id="ARBA00023224"/>
    </source>
</evidence>